<dbReference type="EMBL" id="AGFM01000047">
    <property type="protein sequence ID" value="EHJ60058.1"/>
    <property type="molecule type" value="Genomic_DNA"/>
</dbReference>
<proteinExistence type="predicted"/>
<accession>G6EFA0</accession>
<gene>
    <name evidence="2" type="ORF">NSU_3021</name>
</gene>
<reference evidence="2 3" key="1">
    <citation type="journal article" date="2012" name="J. Bacteriol.">
        <title>Genome sequence of benzo(a)pyrene-degrading bacterium Novosphingobium pentaromativorans US6-1.</title>
        <authorList>
            <person name="Luo Y.R."/>
            <person name="Kang S.G."/>
            <person name="Kim S.J."/>
            <person name="Kim M.R."/>
            <person name="Li N."/>
            <person name="Lee J.H."/>
            <person name="Kwon K.K."/>
        </authorList>
    </citation>
    <scope>NUCLEOTIDE SEQUENCE [LARGE SCALE GENOMIC DNA]</scope>
    <source>
        <strain evidence="2 3">US6-1</strain>
    </source>
</reference>
<organism evidence="2 3">
    <name type="scientific">Novosphingobium pentaromativorans US6-1</name>
    <dbReference type="NCBI Taxonomy" id="1088721"/>
    <lineage>
        <taxon>Bacteria</taxon>
        <taxon>Pseudomonadati</taxon>
        <taxon>Pseudomonadota</taxon>
        <taxon>Alphaproteobacteria</taxon>
        <taxon>Sphingomonadales</taxon>
        <taxon>Sphingomonadaceae</taxon>
        <taxon>Novosphingobium</taxon>
    </lineage>
</organism>
<feature type="compositionally biased region" description="Basic residues" evidence="1">
    <location>
        <begin position="174"/>
        <end position="191"/>
    </location>
</feature>
<evidence type="ECO:0000313" key="3">
    <source>
        <dbReference type="Proteomes" id="UP000004030"/>
    </source>
</evidence>
<dbReference type="AlphaFoldDB" id="G6EFA0"/>
<dbReference type="Proteomes" id="UP000004030">
    <property type="component" value="Unassembled WGS sequence"/>
</dbReference>
<name>G6EFA0_9SPHN</name>
<comment type="caution">
    <text evidence="2">The sequence shown here is derived from an EMBL/GenBank/DDBJ whole genome shotgun (WGS) entry which is preliminary data.</text>
</comment>
<protein>
    <submittedName>
        <fullName evidence="2">Uncharacterized protein</fullName>
    </submittedName>
</protein>
<evidence type="ECO:0000256" key="1">
    <source>
        <dbReference type="SAM" id="MobiDB-lite"/>
    </source>
</evidence>
<feature type="region of interest" description="Disordered" evidence="1">
    <location>
        <begin position="172"/>
        <end position="270"/>
    </location>
</feature>
<evidence type="ECO:0000313" key="2">
    <source>
        <dbReference type="EMBL" id="EHJ60058.1"/>
    </source>
</evidence>
<keyword evidence="3" id="KW-1185">Reference proteome</keyword>
<sequence>MQPHTHIVRREPETGRDTFARLLREINAPDDLSVVRSERWQDVSNAAAWIFNLFHIWLNNCFCRFGCIGIHRPLPRSAAPVMVDQRIAHDPAKPCVDFAAVLWVPRGADHLHAEILEGILCLIGPAKPALEEAQEFGTAFGQTLQYGVIVDGRWGSERSLCCCGWHSNTSMPKGKSKWRPARRMSSRPPPRKVRDVLPDAAAEIDGQPLPIANSSTVRSPSGPISVHREEELRSYAVEGRSMPMTGNDRRLRASGLDRPGPRNARPRGPLAERLLLQRLSIPFPGYEIGSDRR</sequence>